<dbReference type="RefSeq" id="XP_058342528.1">
    <property type="nucleotide sequence ID" value="XM_058486706.1"/>
</dbReference>
<sequence>MKHGLFLEPTCSAQLKQPCVPVSGSNSSISNLAMSPPAKMKTGRPPETFWLASTNAKIAIDEFDPETFAQGSFDHAEHAGIKKSPCFIERF</sequence>
<evidence type="ECO:0000313" key="2">
    <source>
        <dbReference type="Proteomes" id="UP001234581"/>
    </source>
</evidence>
<dbReference type="Proteomes" id="UP001234581">
    <property type="component" value="Unassembled WGS sequence"/>
</dbReference>
<reference evidence="1 2" key="1">
    <citation type="submission" date="2023-03" db="EMBL/GenBank/DDBJ databases">
        <title>Genome sequence of Lichtheimia ornata CBS 291.66.</title>
        <authorList>
            <person name="Mohabir J.T."/>
            <person name="Shea T.P."/>
            <person name="Kurbessoian T."/>
            <person name="Berby B."/>
            <person name="Fontaine J."/>
            <person name="Livny J."/>
            <person name="Gnirke A."/>
            <person name="Stajich J.E."/>
            <person name="Cuomo C.A."/>
        </authorList>
    </citation>
    <scope>NUCLEOTIDE SEQUENCE [LARGE SCALE GENOMIC DNA]</scope>
    <source>
        <strain evidence="1">CBS 291.66</strain>
    </source>
</reference>
<keyword evidence="2" id="KW-1185">Reference proteome</keyword>
<comment type="caution">
    <text evidence="1">The sequence shown here is derived from an EMBL/GenBank/DDBJ whole genome shotgun (WGS) entry which is preliminary data.</text>
</comment>
<dbReference type="AlphaFoldDB" id="A0AAD7V3P1"/>
<accession>A0AAD7V3P1</accession>
<evidence type="ECO:0000313" key="1">
    <source>
        <dbReference type="EMBL" id="KAJ8657615.1"/>
    </source>
</evidence>
<dbReference type="EMBL" id="JARTCD010000030">
    <property type="protein sequence ID" value="KAJ8657615.1"/>
    <property type="molecule type" value="Genomic_DNA"/>
</dbReference>
<name>A0AAD7V3P1_9FUNG</name>
<gene>
    <name evidence="1" type="ORF">O0I10_006679</name>
</gene>
<dbReference type="GeneID" id="83214090"/>
<proteinExistence type="predicted"/>
<protein>
    <submittedName>
        <fullName evidence="1">Uncharacterized protein</fullName>
    </submittedName>
</protein>
<organism evidence="1 2">
    <name type="scientific">Lichtheimia ornata</name>
    <dbReference type="NCBI Taxonomy" id="688661"/>
    <lineage>
        <taxon>Eukaryota</taxon>
        <taxon>Fungi</taxon>
        <taxon>Fungi incertae sedis</taxon>
        <taxon>Mucoromycota</taxon>
        <taxon>Mucoromycotina</taxon>
        <taxon>Mucoromycetes</taxon>
        <taxon>Mucorales</taxon>
        <taxon>Lichtheimiaceae</taxon>
        <taxon>Lichtheimia</taxon>
    </lineage>
</organism>